<evidence type="ECO:0000313" key="3">
    <source>
        <dbReference type="Proteomes" id="UP000295662"/>
    </source>
</evidence>
<keyword evidence="3" id="KW-1185">Reference proteome</keyword>
<feature type="transmembrane region" description="Helical" evidence="1">
    <location>
        <begin position="82"/>
        <end position="100"/>
    </location>
</feature>
<organism evidence="2 3">
    <name type="scientific">Prosthecobacter fusiformis</name>
    <dbReference type="NCBI Taxonomy" id="48464"/>
    <lineage>
        <taxon>Bacteria</taxon>
        <taxon>Pseudomonadati</taxon>
        <taxon>Verrucomicrobiota</taxon>
        <taxon>Verrucomicrobiia</taxon>
        <taxon>Verrucomicrobiales</taxon>
        <taxon>Verrucomicrobiaceae</taxon>
        <taxon>Prosthecobacter</taxon>
    </lineage>
</organism>
<gene>
    <name evidence="2" type="ORF">EI77_01666</name>
</gene>
<keyword evidence="1" id="KW-0812">Transmembrane</keyword>
<proteinExistence type="predicted"/>
<dbReference type="EMBL" id="SOCA01000002">
    <property type="protein sequence ID" value="TDU73198.1"/>
    <property type="molecule type" value="Genomic_DNA"/>
</dbReference>
<keyword evidence="1" id="KW-1133">Transmembrane helix</keyword>
<feature type="transmembrane region" description="Helical" evidence="1">
    <location>
        <begin position="29"/>
        <end position="47"/>
    </location>
</feature>
<accession>A0A4R7S6K4</accession>
<dbReference type="Proteomes" id="UP000295662">
    <property type="component" value="Unassembled WGS sequence"/>
</dbReference>
<protein>
    <submittedName>
        <fullName evidence="2">Uncharacterized protein</fullName>
    </submittedName>
</protein>
<dbReference type="RefSeq" id="WP_133794530.1">
    <property type="nucleotide sequence ID" value="NZ_SOCA01000002.1"/>
</dbReference>
<sequence>MIRPALPIAHLAEANGRSTVRTSVSGFDFAFIMTTALTIVGGCFFMLELASAYSHGRDSAALKFLTEMTVWLPAMASVAGKYILLFLASIVNSALIVLLVQSLRKMDFTFNRVTSRKVSGGFRNSAARVENVRGKRTHFKTQKVTNSGVRKSSPFLLSPVFR</sequence>
<comment type="caution">
    <text evidence="2">The sequence shown here is derived from an EMBL/GenBank/DDBJ whole genome shotgun (WGS) entry which is preliminary data.</text>
</comment>
<evidence type="ECO:0000256" key="1">
    <source>
        <dbReference type="SAM" id="Phobius"/>
    </source>
</evidence>
<evidence type="ECO:0000313" key="2">
    <source>
        <dbReference type="EMBL" id="TDU73198.1"/>
    </source>
</evidence>
<reference evidence="2 3" key="1">
    <citation type="submission" date="2019-03" db="EMBL/GenBank/DDBJ databases">
        <title>Genomic Encyclopedia of Archaeal and Bacterial Type Strains, Phase II (KMG-II): from individual species to whole genera.</title>
        <authorList>
            <person name="Goeker M."/>
        </authorList>
    </citation>
    <scope>NUCLEOTIDE SEQUENCE [LARGE SCALE GENOMIC DNA]</scope>
    <source>
        <strain evidence="2 3">ATCC 25309</strain>
    </source>
</reference>
<name>A0A4R7S6K4_9BACT</name>
<dbReference type="OrthoDB" id="9864250at2"/>
<dbReference type="AlphaFoldDB" id="A0A4R7S6K4"/>
<keyword evidence="1" id="KW-0472">Membrane</keyword>